<evidence type="ECO:0000313" key="1">
    <source>
        <dbReference type="EMBL" id="ABM80159.1"/>
    </source>
</evidence>
<dbReference type="KEGG" id="hbu:Hbut_0287"/>
<protein>
    <submittedName>
        <fullName evidence="1">Conserved crenarchaeal protein</fullName>
    </submittedName>
</protein>
<dbReference type="HOGENOM" id="CLU_052138_0_0_2"/>
<reference evidence="1 2" key="1">
    <citation type="journal article" date="2007" name="Archaea">
        <title>The genome of Hyperthermus butylicus: a sulfur-reducing, peptide fermenting, neutrophilic Crenarchaeote growing up to 108 degrees C.</title>
        <authorList>
            <person name="Brugger K."/>
            <person name="Chen L."/>
            <person name="Stark M."/>
            <person name="Zibat A."/>
            <person name="Redder P."/>
            <person name="Ruepp A."/>
            <person name="Awayez M."/>
            <person name="She Q."/>
            <person name="Garrett R.A."/>
            <person name="Klenk H.P."/>
        </authorList>
    </citation>
    <scope>NUCLEOTIDE SEQUENCE [LARGE SCALE GENOMIC DNA]</scope>
    <source>
        <strain evidence="2">DSM 5456 / JCM 9403 / PLM1-5</strain>
    </source>
</reference>
<gene>
    <name evidence="1" type="ordered locus">Hbut_0287</name>
</gene>
<dbReference type="RefSeq" id="WP_011821477.1">
    <property type="nucleotide sequence ID" value="NC_008818.1"/>
</dbReference>
<organism evidence="1 2">
    <name type="scientific">Hyperthermus butylicus (strain DSM 5456 / JCM 9403 / PLM1-5)</name>
    <dbReference type="NCBI Taxonomy" id="415426"/>
    <lineage>
        <taxon>Archaea</taxon>
        <taxon>Thermoproteota</taxon>
        <taxon>Thermoprotei</taxon>
        <taxon>Desulfurococcales</taxon>
        <taxon>Pyrodictiaceae</taxon>
        <taxon>Hyperthermus</taxon>
    </lineage>
</organism>
<name>A2BJJ8_HYPBU</name>
<keyword evidence="2" id="KW-1185">Reference proteome</keyword>
<dbReference type="eggNOG" id="arCOG04216">
    <property type="taxonomic scope" value="Archaea"/>
</dbReference>
<accession>A2BJJ8</accession>
<evidence type="ECO:0000313" key="2">
    <source>
        <dbReference type="Proteomes" id="UP000002593"/>
    </source>
</evidence>
<proteinExistence type="predicted"/>
<dbReference type="EMBL" id="CP000493">
    <property type="protein sequence ID" value="ABM80159.1"/>
    <property type="molecule type" value="Genomic_DNA"/>
</dbReference>
<dbReference type="Proteomes" id="UP000002593">
    <property type="component" value="Chromosome"/>
</dbReference>
<dbReference type="AlphaFoldDB" id="A2BJJ8"/>
<dbReference type="GeneID" id="4781411"/>
<sequence>MTGCSSEELERLARQLAEAAGGEAIPRITPAVEKLLDHVKDCIVTRFSGELVEAEEWLSHVRAAVSRLARLLGLAGFTYPREFGSFVQDPEAHLRKKLFNYVYDLARGRVDLREFERKATAAVRTSLRTNMRTAYQLWGLATVMALLAERGYELVYPEHRFLSFDRSGKQRLGIIPPNAVLARLSKGFISIFHEAPRPLGWEDTSDLQRIWSLYTALRPDAMAYSGMVMNMVDLSTSPPIKRPDVIIEFKELSDWYVRIRDLKGYFRKPLTAEEWRNKWLAGLFEGLADIMGVQRSVVEQRVEEGASLRLREYQLVKLYAKTYNPRYMILISRAAVPGDVRESLEEDGITVLDAVGFHPEKLEPLADLLDKISGYRGGEKIVITLPPEAAKLLEEAKAKLGVEDTVEAIVAALRRLLED</sequence>
<dbReference type="OrthoDB" id="17476at2157"/>
<dbReference type="EnsemblBacteria" id="ABM80159">
    <property type="protein sequence ID" value="ABM80159"/>
    <property type="gene ID" value="Hbut_0287"/>
</dbReference>